<dbReference type="GO" id="GO:0008240">
    <property type="term" value="F:tripeptidyl-peptidase activity"/>
    <property type="evidence" value="ECO:0007669"/>
    <property type="project" value="TreeGrafter"/>
</dbReference>
<comment type="subcellular location">
    <subcellularLocation>
        <location evidence="1">Secreted</location>
        <location evidence="1">Extracellular space</location>
    </subcellularLocation>
</comment>
<dbReference type="InterPro" id="IPR015366">
    <property type="entry name" value="S53_propep"/>
</dbReference>
<dbReference type="GO" id="GO:0006508">
    <property type="term" value="P:proteolysis"/>
    <property type="evidence" value="ECO:0007669"/>
    <property type="project" value="UniProtKB-KW"/>
</dbReference>
<keyword evidence="5 8" id="KW-0720">Serine protease</keyword>
<keyword evidence="2 8" id="KW-0645">Protease</keyword>
<reference evidence="11" key="1">
    <citation type="submission" date="2023-03" db="EMBL/GenBank/DDBJ databases">
        <title>Massive genome expansion in bonnet fungi (Mycena s.s.) driven by repeated elements and novel gene families across ecological guilds.</title>
        <authorList>
            <consortium name="Lawrence Berkeley National Laboratory"/>
            <person name="Harder C.B."/>
            <person name="Miyauchi S."/>
            <person name="Viragh M."/>
            <person name="Kuo A."/>
            <person name="Thoen E."/>
            <person name="Andreopoulos B."/>
            <person name="Lu D."/>
            <person name="Skrede I."/>
            <person name="Drula E."/>
            <person name="Henrissat B."/>
            <person name="Morin E."/>
            <person name="Kohler A."/>
            <person name="Barry K."/>
            <person name="LaButti K."/>
            <person name="Morin E."/>
            <person name="Salamov A."/>
            <person name="Lipzen A."/>
            <person name="Mereny Z."/>
            <person name="Hegedus B."/>
            <person name="Baldrian P."/>
            <person name="Stursova M."/>
            <person name="Weitz H."/>
            <person name="Taylor A."/>
            <person name="Grigoriev I.V."/>
            <person name="Nagy L.G."/>
            <person name="Martin F."/>
            <person name="Kauserud H."/>
        </authorList>
    </citation>
    <scope>NUCLEOTIDE SEQUENCE</scope>
    <source>
        <strain evidence="11">9284</strain>
    </source>
</reference>
<keyword evidence="3 8" id="KW-0479">Metal-binding</keyword>
<dbReference type="SMART" id="SM00944">
    <property type="entry name" value="Pro-kuma_activ"/>
    <property type="match status" value="1"/>
</dbReference>
<evidence type="ECO:0000256" key="7">
    <source>
        <dbReference type="ARBA" id="ARBA00023145"/>
    </source>
</evidence>
<keyword evidence="6 8" id="KW-0106">Calcium</keyword>
<dbReference type="InterPro" id="IPR050819">
    <property type="entry name" value="Tripeptidyl-peptidase_I"/>
</dbReference>
<evidence type="ECO:0000256" key="3">
    <source>
        <dbReference type="ARBA" id="ARBA00022723"/>
    </source>
</evidence>
<feature type="active site" description="Charge relay system" evidence="8">
    <location>
        <position position="281"/>
    </location>
</feature>
<evidence type="ECO:0000256" key="4">
    <source>
        <dbReference type="ARBA" id="ARBA00022801"/>
    </source>
</evidence>
<dbReference type="AlphaFoldDB" id="A0AAD7BSA9"/>
<evidence type="ECO:0000256" key="5">
    <source>
        <dbReference type="ARBA" id="ARBA00022825"/>
    </source>
</evidence>
<feature type="chain" id="PRO_5042294615" evidence="9">
    <location>
        <begin position="20"/>
        <end position="558"/>
    </location>
</feature>
<keyword evidence="7" id="KW-0865">Zymogen</keyword>
<evidence type="ECO:0000256" key="2">
    <source>
        <dbReference type="ARBA" id="ARBA00022670"/>
    </source>
</evidence>
<sequence>MAALSRFLTLFSIWAAASAGTTVLHERRMNAPSGFTSRGAAPAEQMLTLRLALTSNDAAGLDAKLTSLSTPGSPEFRQWLSMEEVKAFVQPSAETMATFNAFAAANGLTPTVVSPNGDWVGITLPVSHANELFDAQFEVFSHPSMEGTITRTLSVSLPAELVGHVDVIHPTTEFTSPNPRLLPAEMGNFDKRQAKSCDTSNPAGTITPACLQALYGIPKARATQESNHLLVTGYVGQYAQRADLKQFLQLLRPDIPPTTTFTLTTLDGGVNPQNASEAGTEADLDVQYTTGIATNVPIEFLSVGTPDASFATDLLDTTIFLDGVRSPPSAMTTSYGDDESAFGASVATKICNGYKALGSRGISVIFASGDGGVRGGHDNSSVCDDNVFIPVFPASCPFLTSVGSTIGFAPEKAINFTGGGFSDVFPRAFYQGAAVSSFLARGIPKGFQGAFNTTGRGYPDVSVQGWNFEIVAGGGVGTVGGTSASSPTFASVVALINDRLVAAGKPASGAFTDITEGHNSGFECPESSVAFDATTGWDPLTGWGTPKFSELLAAAFAE</sequence>
<dbReference type="Proteomes" id="UP001221142">
    <property type="component" value="Unassembled WGS sequence"/>
</dbReference>
<feature type="active site" description="Charge relay system" evidence="8">
    <location>
        <position position="285"/>
    </location>
</feature>
<dbReference type="GO" id="GO:0004252">
    <property type="term" value="F:serine-type endopeptidase activity"/>
    <property type="evidence" value="ECO:0007669"/>
    <property type="project" value="UniProtKB-UniRule"/>
</dbReference>
<dbReference type="EMBL" id="JARKIF010000010">
    <property type="protein sequence ID" value="KAJ7629127.1"/>
    <property type="molecule type" value="Genomic_DNA"/>
</dbReference>
<feature type="binding site" evidence="8">
    <location>
        <position position="538"/>
    </location>
    <ligand>
        <name>Ca(2+)</name>
        <dbReference type="ChEBI" id="CHEBI:29108"/>
    </ligand>
</feature>
<dbReference type="CDD" id="cd11377">
    <property type="entry name" value="Pro-peptidase_S53"/>
    <property type="match status" value="1"/>
</dbReference>
<evidence type="ECO:0000259" key="10">
    <source>
        <dbReference type="PROSITE" id="PS51695"/>
    </source>
</evidence>
<evidence type="ECO:0000313" key="11">
    <source>
        <dbReference type="EMBL" id="KAJ7629127.1"/>
    </source>
</evidence>
<keyword evidence="4 8" id="KW-0378">Hydrolase</keyword>
<evidence type="ECO:0000313" key="12">
    <source>
        <dbReference type="Proteomes" id="UP001221142"/>
    </source>
</evidence>
<feature type="binding site" evidence="8">
    <location>
        <position position="536"/>
    </location>
    <ligand>
        <name>Ca(2+)</name>
        <dbReference type="ChEBI" id="CHEBI:29108"/>
    </ligand>
</feature>
<dbReference type="GO" id="GO:0046872">
    <property type="term" value="F:metal ion binding"/>
    <property type="evidence" value="ECO:0007669"/>
    <property type="project" value="UniProtKB-UniRule"/>
</dbReference>
<proteinExistence type="predicted"/>
<dbReference type="PANTHER" id="PTHR14218:SF10">
    <property type="entry name" value="PEPTIDASE S53 DOMAIN-CONTAINING PROTEIN"/>
    <property type="match status" value="1"/>
</dbReference>
<feature type="domain" description="Peptidase S53" evidence="10">
    <location>
        <begin position="205"/>
        <end position="558"/>
    </location>
</feature>
<dbReference type="InterPro" id="IPR030400">
    <property type="entry name" value="Sedolisin_dom"/>
</dbReference>
<gene>
    <name evidence="11" type="ORF">FB45DRAFT_979562</name>
</gene>
<dbReference type="CDD" id="cd04056">
    <property type="entry name" value="Peptidases_S53"/>
    <property type="match status" value="1"/>
</dbReference>
<feature type="binding site" evidence="8">
    <location>
        <position position="513"/>
    </location>
    <ligand>
        <name>Ca(2+)</name>
        <dbReference type="ChEBI" id="CHEBI:29108"/>
    </ligand>
</feature>
<organism evidence="11 12">
    <name type="scientific">Roridomyces roridus</name>
    <dbReference type="NCBI Taxonomy" id="1738132"/>
    <lineage>
        <taxon>Eukaryota</taxon>
        <taxon>Fungi</taxon>
        <taxon>Dikarya</taxon>
        <taxon>Basidiomycota</taxon>
        <taxon>Agaricomycotina</taxon>
        <taxon>Agaricomycetes</taxon>
        <taxon>Agaricomycetidae</taxon>
        <taxon>Agaricales</taxon>
        <taxon>Marasmiineae</taxon>
        <taxon>Mycenaceae</taxon>
        <taxon>Roridomyces</taxon>
    </lineage>
</organism>
<dbReference type="PROSITE" id="PS51695">
    <property type="entry name" value="SEDOLISIN"/>
    <property type="match status" value="1"/>
</dbReference>
<dbReference type="Gene3D" id="3.40.50.200">
    <property type="entry name" value="Peptidase S8/S53 domain"/>
    <property type="match status" value="1"/>
</dbReference>
<feature type="binding site" evidence="8">
    <location>
        <position position="514"/>
    </location>
    <ligand>
        <name>Ca(2+)</name>
        <dbReference type="ChEBI" id="CHEBI:29108"/>
    </ligand>
</feature>
<comment type="cofactor">
    <cofactor evidence="8">
        <name>Ca(2+)</name>
        <dbReference type="ChEBI" id="CHEBI:29108"/>
    </cofactor>
    <text evidence="8">Binds 1 Ca(2+) ion per subunit.</text>
</comment>
<dbReference type="SUPFAM" id="SSF52743">
    <property type="entry name" value="Subtilisin-like"/>
    <property type="match status" value="1"/>
</dbReference>
<evidence type="ECO:0000256" key="8">
    <source>
        <dbReference type="PROSITE-ProRule" id="PRU01032"/>
    </source>
</evidence>
<comment type="caution">
    <text evidence="11">The sequence shown here is derived from an EMBL/GenBank/DDBJ whole genome shotgun (WGS) entry which is preliminary data.</text>
</comment>
<dbReference type="SUPFAM" id="SSF54897">
    <property type="entry name" value="Protease propeptides/inhibitors"/>
    <property type="match status" value="1"/>
</dbReference>
<dbReference type="GO" id="GO:0005576">
    <property type="term" value="C:extracellular region"/>
    <property type="evidence" value="ECO:0007669"/>
    <property type="project" value="UniProtKB-SubCell"/>
</dbReference>
<evidence type="ECO:0000256" key="6">
    <source>
        <dbReference type="ARBA" id="ARBA00022837"/>
    </source>
</evidence>
<evidence type="ECO:0000256" key="1">
    <source>
        <dbReference type="ARBA" id="ARBA00004239"/>
    </source>
</evidence>
<protein>
    <submittedName>
        <fullName evidence="11">Family S53 protease-like protein</fullName>
    </submittedName>
</protein>
<keyword evidence="9" id="KW-0732">Signal</keyword>
<evidence type="ECO:0000256" key="9">
    <source>
        <dbReference type="SAM" id="SignalP"/>
    </source>
</evidence>
<dbReference type="Pfam" id="PF09286">
    <property type="entry name" value="Pro-kuma_activ"/>
    <property type="match status" value="1"/>
</dbReference>
<name>A0AAD7BSA9_9AGAR</name>
<keyword evidence="12" id="KW-1185">Reference proteome</keyword>
<accession>A0AAD7BSA9</accession>
<feature type="signal peptide" evidence="9">
    <location>
        <begin position="1"/>
        <end position="19"/>
    </location>
</feature>
<dbReference type="InterPro" id="IPR036852">
    <property type="entry name" value="Peptidase_S8/S53_dom_sf"/>
</dbReference>
<feature type="active site" description="Charge relay system" evidence="8">
    <location>
        <position position="483"/>
    </location>
</feature>
<dbReference type="PANTHER" id="PTHR14218">
    <property type="entry name" value="PROTEASE S8 TRIPEPTIDYL PEPTIDASE I CLN2"/>
    <property type="match status" value="1"/>
</dbReference>